<keyword evidence="1" id="KW-1133">Transmembrane helix</keyword>
<reference evidence="3" key="1">
    <citation type="submission" date="2020-10" db="EMBL/GenBank/DDBJ databases">
        <title>Ca. Dormibacterota MAGs.</title>
        <authorList>
            <person name="Montgomery K."/>
        </authorList>
    </citation>
    <scope>NUCLEOTIDE SEQUENCE [LARGE SCALE GENOMIC DNA]</scope>
    <source>
        <strain evidence="3">SC8812_S17_10</strain>
    </source>
</reference>
<sequence length="187" mass="18827">MSLSLTRGSVWTRAATLALLALGVEYARVLAGRVPGLAIASLMGGGLALCLLAAGRHPSELGLGRDRLPARLLGGLALGGVLLLPALARWGGGPLLPPELAVAAVAVSVGEEVAFRGALFAALDEAGGPLLALLGSAALWTAAHALSHPVKFLPAVAAAGLLLGTWRWVCRDLLGPILGHVIADLAL</sequence>
<evidence type="ECO:0000256" key="1">
    <source>
        <dbReference type="SAM" id="Phobius"/>
    </source>
</evidence>
<gene>
    <name evidence="3" type="ORF">JF922_16815</name>
</gene>
<keyword evidence="3" id="KW-0482">Metalloprotease</keyword>
<dbReference type="Proteomes" id="UP000612893">
    <property type="component" value="Unassembled WGS sequence"/>
</dbReference>
<dbReference type="AlphaFoldDB" id="A0A934K7D1"/>
<keyword evidence="3" id="KW-0378">Hydrolase</keyword>
<accession>A0A934K7D1</accession>
<keyword evidence="1" id="KW-0472">Membrane</keyword>
<keyword evidence="4" id="KW-1185">Reference proteome</keyword>
<evidence type="ECO:0000313" key="4">
    <source>
        <dbReference type="Proteomes" id="UP000612893"/>
    </source>
</evidence>
<dbReference type="RefSeq" id="WP_338203322.1">
    <property type="nucleotide sequence ID" value="NZ_JAEKNR010000168.1"/>
</dbReference>
<proteinExistence type="predicted"/>
<evidence type="ECO:0000259" key="2">
    <source>
        <dbReference type="Pfam" id="PF02517"/>
    </source>
</evidence>
<keyword evidence="1" id="KW-0812">Transmembrane</keyword>
<dbReference type="GO" id="GO:0004175">
    <property type="term" value="F:endopeptidase activity"/>
    <property type="evidence" value="ECO:0007669"/>
    <property type="project" value="UniProtKB-ARBA"/>
</dbReference>
<feature type="transmembrane region" description="Helical" evidence="1">
    <location>
        <begin position="68"/>
        <end position="88"/>
    </location>
</feature>
<keyword evidence="3" id="KW-0645">Protease</keyword>
<evidence type="ECO:0000313" key="3">
    <source>
        <dbReference type="EMBL" id="MBJ7599725.1"/>
    </source>
</evidence>
<dbReference type="GO" id="GO:0008237">
    <property type="term" value="F:metallopeptidase activity"/>
    <property type="evidence" value="ECO:0007669"/>
    <property type="project" value="UniProtKB-KW"/>
</dbReference>
<feature type="transmembrane region" description="Helical" evidence="1">
    <location>
        <begin position="37"/>
        <end position="56"/>
    </location>
</feature>
<name>A0A934K7D1_9BACT</name>
<dbReference type="EMBL" id="JAEKNR010000168">
    <property type="protein sequence ID" value="MBJ7599725.1"/>
    <property type="molecule type" value="Genomic_DNA"/>
</dbReference>
<dbReference type="GO" id="GO:0080120">
    <property type="term" value="P:CAAX-box protein maturation"/>
    <property type="evidence" value="ECO:0007669"/>
    <property type="project" value="UniProtKB-ARBA"/>
</dbReference>
<dbReference type="InterPro" id="IPR003675">
    <property type="entry name" value="Rce1/LyrA-like_dom"/>
</dbReference>
<dbReference type="Pfam" id="PF02517">
    <property type="entry name" value="Rce1-like"/>
    <property type="match status" value="1"/>
</dbReference>
<protein>
    <submittedName>
        <fullName evidence="3">CPBP family intramembrane metalloprotease</fullName>
    </submittedName>
</protein>
<feature type="domain" description="CAAX prenyl protease 2/Lysostaphin resistance protein A-like" evidence="2">
    <location>
        <begin position="98"/>
        <end position="185"/>
    </location>
</feature>
<comment type="caution">
    <text evidence="3">The sequence shown here is derived from an EMBL/GenBank/DDBJ whole genome shotgun (WGS) entry which is preliminary data.</text>
</comment>
<organism evidence="3 4">
    <name type="scientific">Candidatus Nephthysia bennettiae</name>
    <dbReference type="NCBI Taxonomy" id="3127016"/>
    <lineage>
        <taxon>Bacteria</taxon>
        <taxon>Bacillati</taxon>
        <taxon>Candidatus Dormiibacterota</taxon>
        <taxon>Candidatus Dormibacteria</taxon>
        <taxon>Candidatus Dormibacterales</taxon>
        <taxon>Candidatus Dormibacteraceae</taxon>
        <taxon>Candidatus Nephthysia</taxon>
    </lineage>
</organism>